<dbReference type="GO" id="GO:0043565">
    <property type="term" value="F:sequence-specific DNA binding"/>
    <property type="evidence" value="ECO:0007669"/>
    <property type="project" value="InterPro"/>
</dbReference>
<evidence type="ECO:0000259" key="8">
    <source>
        <dbReference type="PROSITE" id="PS50039"/>
    </source>
</evidence>
<feature type="domain" description="Fork-head" evidence="8">
    <location>
        <begin position="269"/>
        <end position="366"/>
    </location>
</feature>
<dbReference type="InterPro" id="IPR030456">
    <property type="entry name" value="TF_fork_head_CS_2"/>
</dbReference>
<keyword evidence="3 7" id="KW-0238">DNA-binding</keyword>
<dbReference type="PANTHER" id="PTHR47316">
    <property type="entry name" value="FORKHEAD BOX PROTEIN H1"/>
    <property type="match status" value="1"/>
</dbReference>
<keyword evidence="4" id="KW-0010">Activator</keyword>
<evidence type="ECO:0000256" key="1">
    <source>
        <dbReference type="ARBA" id="ARBA00004123"/>
    </source>
</evidence>
<keyword evidence="6 7" id="KW-0539">Nucleus</keyword>
<accession>A0AAE0T5R0</accession>
<keyword evidence="2" id="KW-0805">Transcription regulation</keyword>
<dbReference type="PROSITE" id="PS50039">
    <property type="entry name" value="FORK_HEAD_3"/>
    <property type="match status" value="1"/>
</dbReference>
<evidence type="ECO:0000256" key="3">
    <source>
        <dbReference type="ARBA" id="ARBA00023125"/>
    </source>
</evidence>
<dbReference type="AlphaFoldDB" id="A0AAE0T5R0"/>
<dbReference type="CDD" id="cd20022">
    <property type="entry name" value="FH_FOXH"/>
    <property type="match status" value="1"/>
</dbReference>
<dbReference type="GO" id="GO:0005634">
    <property type="term" value="C:nucleus"/>
    <property type="evidence" value="ECO:0007669"/>
    <property type="project" value="UniProtKB-SubCell"/>
</dbReference>
<dbReference type="InterPro" id="IPR036390">
    <property type="entry name" value="WH_DNA-bd_sf"/>
</dbReference>
<evidence type="ECO:0000256" key="5">
    <source>
        <dbReference type="ARBA" id="ARBA00023163"/>
    </source>
</evidence>
<name>A0AAE0T5R0_9BIVA</name>
<evidence type="ECO:0000256" key="6">
    <source>
        <dbReference type="ARBA" id="ARBA00023242"/>
    </source>
</evidence>
<dbReference type="Gene3D" id="1.10.10.10">
    <property type="entry name" value="Winged helix-like DNA-binding domain superfamily/Winged helix DNA-binding domain"/>
    <property type="match status" value="1"/>
</dbReference>
<evidence type="ECO:0000313" key="10">
    <source>
        <dbReference type="Proteomes" id="UP001195483"/>
    </source>
</evidence>
<feature type="DNA-binding region" description="Fork-head" evidence="7">
    <location>
        <begin position="269"/>
        <end position="366"/>
    </location>
</feature>
<comment type="subcellular location">
    <subcellularLocation>
        <location evidence="1 7">Nucleus</location>
    </subcellularLocation>
</comment>
<dbReference type="Pfam" id="PF00250">
    <property type="entry name" value="Forkhead"/>
    <property type="match status" value="1"/>
</dbReference>
<evidence type="ECO:0000256" key="2">
    <source>
        <dbReference type="ARBA" id="ARBA00023015"/>
    </source>
</evidence>
<dbReference type="SMART" id="SM00339">
    <property type="entry name" value="FH"/>
    <property type="match status" value="1"/>
</dbReference>
<reference evidence="9" key="3">
    <citation type="submission" date="2023-05" db="EMBL/GenBank/DDBJ databases">
        <authorList>
            <person name="Smith C.H."/>
        </authorList>
    </citation>
    <scope>NUCLEOTIDE SEQUENCE</scope>
    <source>
        <strain evidence="9">CHS0354</strain>
        <tissue evidence="9">Mantle</tissue>
    </source>
</reference>
<reference evidence="9" key="2">
    <citation type="journal article" date="2021" name="Genome Biol. Evol.">
        <title>Developing a high-quality reference genome for a parasitic bivalve with doubly uniparental inheritance (Bivalvia: Unionida).</title>
        <authorList>
            <person name="Smith C.H."/>
        </authorList>
    </citation>
    <scope>NUCLEOTIDE SEQUENCE</scope>
    <source>
        <strain evidence="9">CHS0354</strain>
        <tissue evidence="9">Mantle</tissue>
    </source>
</reference>
<protein>
    <recommendedName>
        <fullName evidence="8">Fork-head domain-containing protein</fullName>
    </recommendedName>
</protein>
<dbReference type="Proteomes" id="UP001195483">
    <property type="component" value="Unassembled WGS sequence"/>
</dbReference>
<dbReference type="InterPro" id="IPR047511">
    <property type="entry name" value="FH_FOXH1"/>
</dbReference>
<evidence type="ECO:0000256" key="4">
    <source>
        <dbReference type="ARBA" id="ARBA00023159"/>
    </source>
</evidence>
<comment type="caution">
    <text evidence="9">The sequence shown here is derived from an EMBL/GenBank/DDBJ whole genome shotgun (WGS) entry which is preliminary data.</text>
</comment>
<dbReference type="InterPro" id="IPR001766">
    <property type="entry name" value="Fork_head_dom"/>
</dbReference>
<sequence>MDNSSASSEGWLIIRLSHSNSRELDSGIQTVSDYNSSNDDNICAGNTQSENFDPVHQEAKALTSCCHSDKVSKGDEKVSVSCDIPDNVNIGNEYPRASTPMSERTGLSAGFDMELLFEDRDYRIQTNTDEINIVSNEQQTGSISINKNVSDRSNFFNQSDLHSRSLNSIPTDNTTFDCNDGKAYNKISDSAITGTHGFQEHGSSSEYSIPPVHDFQERELRCFMTKARIMSIITSVKNPCLIKQENQVCFQKTAVDGSLPKSQYKRYPKPPYTYLGMIVVAIENSADKKLTLTEIHEVLREFFPFFCGLYTGWKNSVRHNLSNNRCFYKVLKDPCDLKCRQHYWRVDLEKVPPKSFCRQENKDTRKGQYALYIHDHLGLPPIQLPSQKQGKLFLKEKRKNAVGHQQVRSNNNEEALNYLTQDPEEPCSHDKKSISCVDHTDLVCSVAEPLSKRLKGGSESDKRHSLVRPVISDEAHQILTYISNTTVTDEDIYSAVQNLSYLCQSPAQYDPAVYAWQASYYQVAHYPVPQVYNGMTPETACVPYGYQMMENSYACNPLPHTISRDESYMYGGHSNYLPSQSFSTANSNPLETFADCALTYSPQQLDWPAWCQDNESGLDWPAWCQDNESGLDWPAWCQDNESGLEWPAWCQDNENESGLEWPAWCQDNENESGLEWPAWCQDNESGLEWPAWCQDNENESGLEWPAWCQDNESGLE</sequence>
<dbReference type="GO" id="GO:0046332">
    <property type="term" value="F:SMAD binding"/>
    <property type="evidence" value="ECO:0007669"/>
    <property type="project" value="UniProtKB-ARBA"/>
</dbReference>
<dbReference type="InterPro" id="IPR036388">
    <property type="entry name" value="WH-like_DNA-bd_sf"/>
</dbReference>
<dbReference type="InterPro" id="IPR052327">
    <property type="entry name" value="Activin_resp_transcr_regulator"/>
</dbReference>
<dbReference type="GO" id="GO:0006357">
    <property type="term" value="P:regulation of transcription by RNA polymerase II"/>
    <property type="evidence" value="ECO:0007669"/>
    <property type="project" value="UniProtKB-ARBA"/>
</dbReference>
<dbReference type="SUPFAM" id="SSF46785">
    <property type="entry name" value="Winged helix' DNA-binding domain"/>
    <property type="match status" value="1"/>
</dbReference>
<dbReference type="PRINTS" id="PR00053">
    <property type="entry name" value="FORKHEAD"/>
</dbReference>
<keyword evidence="10" id="KW-1185">Reference proteome</keyword>
<dbReference type="GO" id="GO:0005667">
    <property type="term" value="C:transcription regulator complex"/>
    <property type="evidence" value="ECO:0007669"/>
    <property type="project" value="UniProtKB-ARBA"/>
</dbReference>
<gene>
    <name evidence="9" type="ORF">CHS0354_042867</name>
</gene>
<proteinExistence type="predicted"/>
<dbReference type="GO" id="GO:0003700">
    <property type="term" value="F:DNA-binding transcription factor activity"/>
    <property type="evidence" value="ECO:0007669"/>
    <property type="project" value="InterPro"/>
</dbReference>
<dbReference type="PROSITE" id="PS00658">
    <property type="entry name" value="FORK_HEAD_2"/>
    <property type="match status" value="1"/>
</dbReference>
<evidence type="ECO:0000313" key="9">
    <source>
        <dbReference type="EMBL" id="KAK3603859.1"/>
    </source>
</evidence>
<reference evidence="9" key="1">
    <citation type="journal article" date="2021" name="Genome Biol. Evol.">
        <title>A High-Quality Reference Genome for a Parasitic Bivalve with Doubly Uniparental Inheritance (Bivalvia: Unionida).</title>
        <authorList>
            <person name="Smith C.H."/>
        </authorList>
    </citation>
    <scope>NUCLEOTIDE SEQUENCE</scope>
    <source>
        <strain evidence="9">CHS0354</strain>
    </source>
</reference>
<dbReference type="EMBL" id="JAEAOA010002358">
    <property type="protein sequence ID" value="KAK3603859.1"/>
    <property type="molecule type" value="Genomic_DNA"/>
</dbReference>
<dbReference type="PANTHER" id="PTHR47316:SF1">
    <property type="entry name" value="FORKHEAD BOX PROTEIN H1"/>
    <property type="match status" value="1"/>
</dbReference>
<evidence type="ECO:0000256" key="7">
    <source>
        <dbReference type="PROSITE-ProRule" id="PRU00089"/>
    </source>
</evidence>
<keyword evidence="5" id="KW-0804">Transcription</keyword>
<organism evidence="9 10">
    <name type="scientific">Potamilus streckersoni</name>
    <dbReference type="NCBI Taxonomy" id="2493646"/>
    <lineage>
        <taxon>Eukaryota</taxon>
        <taxon>Metazoa</taxon>
        <taxon>Spiralia</taxon>
        <taxon>Lophotrochozoa</taxon>
        <taxon>Mollusca</taxon>
        <taxon>Bivalvia</taxon>
        <taxon>Autobranchia</taxon>
        <taxon>Heteroconchia</taxon>
        <taxon>Palaeoheterodonta</taxon>
        <taxon>Unionida</taxon>
        <taxon>Unionoidea</taxon>
        <taxon>Unionidae</taxon>
        <taxon>Ambleminae</taxon>
        <taxon>Lampsilini</taxon>
        <taxon>Potamilus</taxon>
    </lineage>
</organism>